<dbReference type="AlphaFoldDB" id="A0A0D2PEL4"/>
<dbReference type="GO" id="GO:0005794">
    <property type="term" value="C:Golgi apparatus"/>
    <property type="evidence" value="ECO:0007669"/>
    <property type="project" value="TreeGrafter"/>
</dbReference>
<name>A0A0D2PEL4_HYPSF</name>
<dbReference type="OrthoDB" id="2448307at2759"/>
<dbReference type="Proteomes" id="UP000054270">
    <property type="component" value="Unassembled WGS sequence"/>
</dbReference>
<evidence type="ECO:0000313" key="3">
    <source>
        <dbReference type="EMBL" id="KJA18620.1"/>
    </source>
</evidence>
<keyword evidence="2" id="KW-0472">Membrane</keyword>
<evidence type="ECO:0000256" key="2">
    <source>
        <dbReference type="SAM" id="Phobius"/>
    </source>
</evidence>
<evidence type="ECO:0000256" key="1">
    <source>
        <dbReference type="SAM" id="MobiDB-lite"/>
    </source>
</evidence>
<proteinExistence type="predicted"/>
<evidence type="ECO:0000313" key="4">
    <source>
        <dbReference type="Proteomes" id="UP000054270"/>
    </source>
</evidence>
<sequence>MAPEPLLATRAQQAFIATITIQAIAVLVLVGLVFHKIDDNVDLHQTRYKTVPCYLALFALGELFELLMAFDALRLRNIIQLFGILIFHLCLVVFAALQIHQTNTALIKIPNVDCAVNFVFANCEGPGTLWNEIRPLLIAAPCIIGGSWLFMIFFIKQLYSEFGWAIFHVVGANPKMKTMYQWYQIMICLLKFDFFFFGAVTMQLLIVVLQHNSAEFGVTIAAIPVVLVLLVLCGLAAQREIKAIMIISLVMMPAALSYCVYKLVRMYSAASSGQYLTTRATLTTFTIVAFILLLGTFIVGVRCFTEFDRGLLNSKVHSVPASRPPPKSYNSGGNMTAKDSTSGIPLGPRISIE</sequence>
<feature type="compositionally biased region" description="Polar residues" evidence="1">
    <location>
        <begin position="328"/>
        <end position="343"/>
    </location>
</feature>
<dbReference type="EMBL" id="KN817587">
    <property type="protein sequence ID" value="KJA18620.1"/>
    <property type="molecule type" value="Genomic_DNA"/>
</dbReference>
<feature type="transmembrane region" description="Helical" evidence="2">
    <location>
        <begin position="185"/>
        <end position="210"/>
    </location>
</feature>
<gene>
    <name evidence="3" type="ORF">HYPSUDRAFT_45177</name>
</gene>
<feature type="transmembrane region" description="Helical" evidence="2">
    <location>
        <begin position="54"/>
        <end position="73"/>
    </location>
</feature>
<feature type="transmembrane region" description="Helical" evidence="2">
    <location>
        <begin position="14"/>
        <end position="34"/>
    </location>
</feature>
<accession>A0A0D2PEL4</accession>
<feature type="region of interest" description="Disordered" evidence="1">
    <location>
        <begin position="317"/>
        <end position="353"/>
    </location>
</feature>
<organism evidence="3 4">
    <name type="scientific">Hypholoma sublateritium (strain FD-334 SS-4)</name>
    <dbReference type="NCBI Taxonomy" id="945553"/>
    <lineage>
        <taxon>Eukaryota</taxon>
        <taxon>Fungi</taxon>
        <taxon>Dikarya</taxon>
        <taxon>Basidiomycota</taxon>
        <taxon>Agaricomycotina</taxon>
        <taxon>Agaricomycetes</taxon>
        <taxon>Agaricomycetidae</taxon>
        <taxon>Agaricales</taxon>
        <taxon>Agaricineae</taxon>
        <taxon>Strophariaceae</taxon>
        <taxon>Hypholoma</taxon>
    </lineage>
</organism>
<feature type="transmembrane region" description="Helical" evidence="2">
    <location>
        <begin position="136"/>
        <end position="155"/>
    </location>
</feature>
<feature type="transmembrane region" description="Helical" evidence="2">
    <location>
        <begin position="78"/>
        <end position="99"/>
    </location>
</feature>
<keyword evidence="2" id="KW-0812">Transmembrane</keyword>
<dbReference type="OMA" id="FWTRREN"/>
<feature type="transmembrane region" description="Helical" evidence="2">
    <location>
        <begin position="244"/>
        <end position="264"/>
    </location>
</feature>
<reference evidence="4" key="1">
    <citation type="submission" date="2014-04" db="EMBL/GenBank/DDBJ databases">
        <title>Evolutionary Origins and Diversification of the Mycorrhizal Mutualists.</title>
        <authorList>
            <consortium name="DOE Joint Genome Institute"/>
            <consortium name="Mycorrhizal Genomics Consortium"/>
            <person name="Kohler A."/>
            <person name="Kuo A."/>
            <person name="Nagy L.G."/>
            <person name="Floudas D."/>
            <person name="Copeland A."/>
            <person name="Barry K.W."/>
            <person name="Cichocki N."/>
            <person name="Veneault-Fourrey C."/>
            <person name="LaButti K."/>
            <person name="Lindquist E.A."/>
            <person name="Lipzen A."/>
            <person name="Lundell T."/>
            <person name="Morin E."/>
            <person name="Murat C."/>
            <person name="Riley R."/>
            <person name="Ohm R."/>
            <person name="Sun H."/>
            <person name="Tunlid A."/>
            <person name="Henrissat B."/>
            <person name="Grigoriev I.V."/>
            <person name="Hibbett D.S."/>
            <person name="Martin F."/>
        </authorList>
    </citation>
    <scope>NUCLEOTIDE SEQUENCE [LARGE SCALE GENOMIC DNA]</scope>
    <source>
        <strain evidence="4">FD-334 SS-4</strain>
    </source>
</reference>
<feature type="transmembrane region" description="Helical" evidence="2">
    <location>
        <begin position="284"/>
        <end position="305"/>
    </location>
</feature>
<protein>
    <submittedName>
        <fullName evidence="3">Uncharacterized protein</fullName>
    </submittedName>
</protein>
<keyword evidence="4" id="KW-1185">Reference proteome</keyword>
<feature type="transmembrane region" description="Helical" evidence="2">
    <location>
        <begin position="216"/>
        <end position="237"/>
    </location>
</feature>
<dbReference type="PANTHER" id="PTHR34391">
    <property type="entry name" value="UPF0658 GOLGI APPARATUS MEMBRANE PROTEIN C1952.10C-RELATED"/>
    <property type="match status" value="1"/>
</dbReference>
<dbReference type="InterPro" id="IPR040410">
    <property type="entry name" value="UPF0658_Golgi"/>
</dbReference>
<dbReference type="PANTHER" id="PTHR34391:SF1">
    <property type="entry name" value="UPF0658 GOLGI APPARATUS MEMBRANE PROTEIN C1952.10C-RELATED"/>
    <property type="match status" value="1"/>
</dbReference>
<keyword evidence="2" id="KW-1133">Transmembrane helix</keyword>